<accession>A0A1M7YP95</accession>
<dbReference type="AlphaFoldDB" id="A0A1M7YP95"/>
<dbReference type="Proteomes" id="UP000184600">
    <property type="component" value="Unassembled WGS sequence"/>
</dbReference>
<evidence type="ECO:0000256" key="2">
    <source>
        <dbReference type="ARBA" id="ARBA00022722"/>
    </source>
</evidence>
<name>A0A1M7YP95_9VIBR</name>
<dbReference type="InterPro" id="IPR044925">
    <property type="entry name" value="His-Me_finger_sf"/>
</dbReference>
<dbReference type="GO" id="GO:0016787">
    <property type="term" value="F:hydrolase activity"/>
    <property type="evidence" value="ECO:0007669"/>
    <property type="project" value="UniProtKB-KW"/>
</dbReference>
<dbReference type="Pfam" id="PF04231">
    <property type="entry name" value="Endonuclease_1"/>
    <property type="match status" value="1"/>
</dbReference>
<evidence type="ECO:0000313" key="6">
    <source>
        <dbReference type="Proteomes" id="UP000184600"/>
    </source>
</evidence>
<reference evidence="6" key="1">
    <citation type="submission" date="2016-12" db="EMBL/GenBank/DDBJ databases">
        <authorList>
            <person name="Rodrigo-Torres L."/>
            <person name="Arahal R.D."/>
            <person name="Lucena T."/>
        </authorList>
    </citation>
    <scope>NUCLEOTIDE SEQUENCE [LARGE SCALE GENOMIC DNA]</scope>
</reference>
<dbReference type="RefSeq" id="WP_073579351.1">
    <property type="nucleotide sequence ID" value="NZ_AP024898.1"/>
</dbReference>
<dbReference type="InterPro" id="IPR007346">
    <property type="entry name" value="Endonuclease-I"/>
</dbReference>
<dbReference type="OrthoDB" id="9800417at2"/>
<evidence type="ECO:0000256" key="4">
    <source>
        <dbReference type="SAM" id="SignalP"/>
    </source>
</evidence>
<keyword evidence="3 5" id="KW-0378">Hydrolase</keyword>
<dbReference type="EMBL" id="FRFG01000003">
    <property type="protein sequence ID" value="SHO54439.1"/>
    <property type="molecule type" value="Genomic_DNA"/>
</dbReference>
<dbReference type="PANTHER" id="PTHR33607">
    <property type="entry name" value="ENDONUCLEASE-1"/>
    <property type="match status" value="1"/>
</dbReference>
<dbReference type="STRING" id="1117707.VQ7734_00153"/>
<dbReference type="PANTHER" id="PTHR33607:SF2">
    <property type="entry name" value="ENDONUCLEASE-1"/>
    <property type="match status" value="1"/>
</dbReference>
<proteinExistence type="inferred from homology"/>
<keyword evidence="4" id="KW-0732">Signal</keyword>
<dbReference type="EC" id="3.1.21.-" evidence="5"/>
<feature type="signal peptide" evidence="4">
    <location>
        <begin position="1"/>
        <end position="19"/>
    </location>
</feature>
<organism evidence="5 6">
    <name type="scientific">Vibrio quintilis</name>
    <dbReference type="NCBI Taxonomy" id="1117707"/>
    <lineage>
        <taxon>Bacteria</taxon>
        <taxon>Pseudomonadati</taxon>
        <taxon>Pseudomonadota</taxon>
        <taxon>Gammaproteobacteria</taxon>
        <taxon>Vibrionales</taxon>
        <taxon>Vibrionaceae</taxon>
        <taxon>Vibrio</taxon>
    </lineage>
</organism>
<dbReference type="GO" id="GO:0004518">
    <property type="term" value="F:nuclease activity"/>
    <property type="evidence" value="ECO:0007669"/>
    <property type="project" value="UniProtKB-KW"/>
</dbReference>
<dbReference type="SUPFAM" id="SSF54060">
    <property type="entry name" value="His-Me finger endonucleases"/>
    <property type="match status" value="1"/>
</dbReference>
<evidence type="ECO:0000256" key="1">
    <source>
        <dbReference type="ARBA" id="ARBA00006429"/>
    </source>
</evidence>
<feature type="chain" id="PRO_5013314697" evidence="4">
    <location>
        <begin position="20"/>
        <end position="230"/>
    </location>
</feature>
<gene>
    <name evidence="5" type="primary">dns</name>
    <name evidence="5" type="ORF">VQ7734_00153</name>
</gene>
<evidence type="ECO:0000256" key="3">
    <source>
        <dbReference type="ARBA" id="ARBA00022801"/>
    </source>
</evidence>
<protein>
    <submittedName>
        <fullName evidence="5">Extracellular deoxyribonuclease</fullName>
        <ecNumber evidence="5">3.1.21.-</ecNumber>
    </submittedName>
</protein>
<keyword evidence="6" id="KW-1185">Reference proteome</keyword>
<keyword evidence="2" id="KW-0540">Nuclease</keyword>
<sequence length="230" mass="26633">MYKKLVIALLFVPALSVSAHPANFSRAKKEAVKIYQDHTKTFYCGCDFNFKGKKGAGKPDLKSCGYKIRKEKKRANRIEWEHIMPAWQFGHQMKCWQEGGRKNCHKFPAFKKMESDLHNLVPAIGEVNGNRSNYRFTQWSGTHGATYGQCPMQIDFKKRSAMPPASVRGNIARTYLYMSDRYKIRLSKSQKRLMSAWDKTDPVTKWECKRNKRIAAVQGNDNKFVTKHCK</sequence>
<comment type="similarity">
    <text evidence="1">Belongs to the EndA/NucM nuclease family.</text>
</comment>
<evidence type="ECO:0000313" key="5">
    <source>
        <dbReference type="EMBL" id="SHO54439.1"/>
    </source>
</evidence>